<dbReference type="Proteomes" id="UP000246410">
    <property type="component" value="Unassembled WGS sequence"/>
</dbReference>
<sequence length="265" mass="29522">MVTDVGKDLGNTGPISTTGIATRFGIPEANQRRFQSFADRYAIVIDVRPANPATVHWLEVGALPKPTSIKAKSINQLDTALGASSDHVGLIGHFEPTMPTRLPSGVDSTALHERFDMRRNEFHILRPEMNRLVATGDYAIRDGVVHLRDDRDILRPLTCDHDLFDIRHTDGTILHEHEFWPILEEMRRADMGVQHGPHMYWQPSTQFDQQIFQTIADDHASGREPLVQFAPHTSPILTDASDAAAVARPNLTVYQHSKTTGDAGL</sequence>
<keyword evidence="2" id="KW-1185">Reference proteome</keyword>
<evidence type="ECO:0000313" key="2">
    <source>
        <dbReference type="Proteomes" id="UP000246410"/>
    </source>
</evidence>
<dbReference type="AlphaFoldDB" id="A0A317N1X6"/>
<gene>
    <name evidence="1" type="ORF">DFR69_12215</name>
</gene>
<dbReference type="SUPFAM" id="SSF81298">
    <property type="entry name" value="Adenylylcyclase toxin (the edema factor)"/>
    <property type="match status" value="1"/>
</dbReference>
<dbReference type="EMBL" id="QGTL01000022">
    <property type="protein sequence ID" value="PWV66950.1"/>
    <property type="molecule type" value="Genomic_DNA"/>
</dbReference>
<protein>
    <submittedName>
        <fullName evidence="1">Uncharacterized protein</fullName>
    </submittedName>
</protein>
<evidence type="ECO:0000313" key="1">
    <source>
        <dbReference type="EMBL" id="PWV66950.1"/>
    </source>
</evidence>
<accession>A0A317N1X6</accession>
<proteinExistence type="predicted"/>
<comment type="caution">
    <text evidence="1">The sequence shown here is derived from an EMBL/GenBank/DDBJ whole genome shotgun (WGS) entry which is preliminary data.</text>
</comment>
<reference evidence="1 2" key="1">
    <citation type="submission" date="2018-05" db="EMBL/GenBank/DDBJ databases">
        <title>Genomic Encyclopedia of Type Strains, Phase IV (KMG-IV): sequencing the most valuable type-strain genomes for metagenomic binning, comparative biology and taxonomic classification.</title>
        <authorList>
            <person name="Goeker M."/>
        </authorList>
    </citation>
    <scope>NUCLEOTIDE SEQUENCE [LARGE SCALE GENOMIC DNA]</scope>
    <source>
        <strain evidence="1 2">DSM 44717</strain>
    </source>
</reference>
<name>A0A317N1X6_9NOCA</name>
<organism evidence="1 2">
    <name type="scientific">Nocardia neocaledoniensis</name>
    <dbReference type="NCBI Taxonomy" id="236511"/>
    <lineage>
        <taxon>Bacteria</taxon>
        <taxon>Bacillati</taxon>
        <taxon>Actinomycetota</taxon>
        <taxon>Actinomycetes</taxon>
        <taxon>Mycobacteriales</taxon>
        <taxon>Nocardiaceae</taxon>
        <taxon>Nocardia</taxon>
    </lineage>
</organism>
<dbReference type="InterPro" id="IPR035099">
    <property type="entry name" value="Anthrax_toxin_C-terminal"/>
</dbReference>